<feature type="domain" description="4Fe-4S ferredoxin-type" evidence="4">
    <location>
        <begin position="164"/>
        <end position="193"/>
    </location>
</feature>
<evidence type="ECO:0000256" key="3">
    <source>
        <dbReference type="ARBA" id="ARBA00023014"/>
    </source>
</evidence>
<evidence type="ECO:0000313" key="6">
    <source>
        <dbReference type="Proteomes" id="UP000003240"/>
    </source>
</evidence>
<dbReference type="AlphaFoldDB" id="F7NQ13"/>
<dbReference type="OrthoDB" id="9815745at2"/>
<protein>
    <submittedName>
        <fullName evidence="5">Iron-sulfur cluster-binding protein</fullName>
    </submittedName>
</protein>
<keyword evidence="2" id="KW-0408">Iron</keyword>
<reference evidence="5 6" key="1">
    <citation type="journal article" date="2011" name="EMBO J.">
        <title>Structural diversity of bacterial flagellar motors.</title>
        <authorList>
            <person name="Chen S."/>
            <person name="Beeby M."/>
            <person name="Murphy G.E."/>
            <person name="Leadbetter J.R."/>
            <person name="Hendrixson D.R."/>
            <person name="Briegel A."/>
            <person name="Li Z."/>
            <person name="Shi J."/>
            <person name="Tocheva E.I."/>
            <person name="Muller A."/>
            <person name="Dobro M.J."/>
            <person name="Jensen G.J."/>
        </authorList>
    </citation>
    <scope>NUCLEOTIDE SEQUENCE [LARGE SCALE GENOMIC DNA]</scope>
    <source>
        <strain evidence="5 6">DSM 6540</strain>
    </source>
</reference>
<dbReference type="GO" id="GO:0046872">
    <property type="term" value="F:metal ion binding"/>
    <property type="evidence" value="ECO:0007669"/>
    <property type="project" value="UniProtKB-KW"/>
</dbReference>
<dbReference type="PANTHER" id="PTHR42827">
    <property type="entry name" value="IRON-SULFUR CLUSTER-BINDING PROTEIN-RELATED"/>
    <property type="match status" value="1"/>
</dbReference>
<dbReference type="Gene3D" id="3.30.70.3270">
    <property type="match status" value="1"/>
</dbReference>
<comment type="caution">
    <text evidence="5">The sequence shown here is derived from an EMBL/GenBank/DDBJ whole genome shotgun (WGS) entry which is preliminary data.</text>
</comment>
<organism evidence="5 6">
    <name type="scientific">Acetonema longum DSM 6540</name>
    <dbReference type="NCBI Taxonomy" id="1009370"/>
    <lineage>
        <taxon>Bacteria</taxon>
        <taxon>Bacillati</taxon>
        <taxon>Bacillota</taxon>
        <taxon>Negativicutes</taxon>
        <taxon>Acetonemataceae</taxon>
        <taxon>Acetonema</taxon>
    </lineage>
</organism>
<dbReference type="SUPFAM" id="SSF54862">
    <property type="entry name" value="4Fe-4S ferredoxins"/>
    <property type="match status" value="1"/>
</dbReference>
<evidence type="ECO:0000313" key="5">
    <source>
        <dbReference type="EMBL" id="EGO61890.1"/>
    </source>
</evidence>
<dbReference type="STRING" id="1009370.ALO_21062"/>
<dbReference type="InterPro" id="IPR017896">
    <property type="entry name" value="4Fe4S_Fe-S-bd"/>
</dbReference>
<dbReference type="Proteomes" id="UP000003240">
    <property type="component" value="Unassembled WGS sequence"/>
</dbReference>
<keyword evidence="1" id="KW-0479">Metal-binding</keyword>
<name>F7NQ13_9FIRM</name>
<dbReference type="Pfam" id="PF12838">
    <property type="entry name" value="Fer4_7"/>
    <property type="match status" value="1"/>
</dbReference>
<evidence type="ECO:0000256" key="2">
    <source>
        <dbReference type="ARBA" id="ARBA00023004"/>
    </source>
</evidence>
<dbReference type="GO" id="GO:0051536">
    <property type="term" value="F:iron-sulfur cluster binding"/>
    <property type="evidence" value="ECO:0007669"/>
    <property type="project" value="UniProtKB-KW"/>
</dbReference>
<dbReference type="EMBL" id="AFGF01000270">
    <property type="protein sequence ID" value="EGO61890.1"/>
    <property type="molecule type" value="Genomic_DNA"/>
</dbReference>
<keyword evidence="3" id="KW-0411">Iron-sulfur</keyword>
<evidence type="ECO:0000256" key="1">
    <source>
        <dbReference type="ARBA" id="ARBA00022723"/>
    </source>
</evidence>
<gene>
    <name evidence="5" type="ORF">ALO_21062</name>
</gene>
<evidence type="ECO:0000259" key="4">
    <source>
        <dbReference type="PROSITE" id="PS51379"/>
    </source>
</evidence>
<accession>F7NQ13</accession>
<sequence>MDTEIKQELTQFARNLGASLIGFAPVTRWDEFNEVEIPYRPHNIWPEAKTVIVIGVPVLLPILETTPSINYVEQYNTANILLDQIAYRLAVHLNDRGHGSMFFPRDGYGDIKILIEKPKASFSHVFAGKYAGLGTIGFNHTLLTEQYGPRVRYASVFTSLALEGGPILTRELCTQCRDCQKVCPSQAFTPREGQVISAMDKVACAKHHAQIRDERRFPCGICIKVCPIGKDRLLYNSTDKTQLYLEEKAAIEENPQDPRYSSWVHVREHGSRGGRIC</sequence>
<dbReference type="PROSITE" id="PS00198">
    <property type="entry name" value="4FE4S_FER_1"/>
    <property type="match status" value="1"/>
</dbReference>
<proteinExistence type="predicted"/>
<dbReference type="eggNOG" id="COG1600">
    <property type="taxonomic scope" value="Bacteria"/>
</dbReference>
<dbReference type="RefSeq" id="WP_004099811.1">
    <property type="nucleotide sequence ID" value="NZ_AFGF01000270.1"/>
</dbReference>
<keyword evidence="6" id="KW-1185">Reference proteome</keyword>
<dbReference type="InterPro" id="IPR017900">
    <property type="entry name" value="4Fe4S_Fe_S_CS"/>
</dbReference>
<dbReference type="PANTHER" id="PTHR42827:SF1">
    <property type="entry name" value="IRON-SULFUR CLUSTER-BINDING PROTEIN"/>
    <property type="match status" value="1"/>
</dbReference>
<dbReference type="PROSITE" id="PS51379">
    <property type="entry name" value="4FE4S_FER_2"/>
    <property type="match status" value="1"/>
</dbReference>